<evidence type="ECO:0000313" key="7">
    <source>
        <dbReference type="Proteomes" id="UP000553980"/>
    </source>
</evidence>
<dbReference type="PANTHER" id="PTHR12526:SF510">
    <property type="entry name" value="D-INOSITOL 3-PHOSPHATE GLYCOSYLTRANSFERASE"/>
    <property type="match status" value="1"/>
</dbReference>
<sequence>MFITNFPSIQFEEPWLSTYEKRLFLLGQRRKRISYFYENPDTSTFRYRVFNPVLTLQDDHNNDVSASWFHLGDLKSDMRFLDNTDVLVLCRARYSAAVAQLIASARAKRIPVLFDCDDLVFDTERLHLLVDSLNHNQDDNGTWDYWFSYIGRVSATLRLCDGIITSNQYLADRAREFMPKLRTAVVPNYLNPQQQEYSTRLFNAKRSSNWNRSASIHIGYFSGSPTHLRDFAVALPAVQRLMERDPRIVLRVVGFGAFGNEFERFGNRVEFFPLQDFLNLQKLISEVEINIAPLQENQFTNSKSELKFFEAAICGTLTLASPTYTFKNSINHEETGFLVPSYNWDDALKRAIEIVEDKKKYAEIARSAFSAVEHRYGWNRQTSSIIDAIFL</sequence>
<name>A0A5C5CC16_9HYPH</name>
<evidence type="ECO:0000313" key="6">
    <source>
        <dbReference type="Proteomes" id="UP000313390"/>
    </source>
</evidence>
<dbReference type="PANTHER" id="PTHR12526">
    <property type="entry name" value="GLYCOSYLTRANSFERASE"/>
    <property type="match status" value="1"/>
</dbReference>
<comment type="caution">
    <text evidence="5">The sequence shown here is derived from an EMBL/GenBank/DDBJ whole genome shotgun (WGS) entry which is preliminary data.</text>
</comment>
<dbReference type="Pfam" id="PF00534">
    <property type="entry name" value="Glycos_transf_1"/>
    <property type="match status" value="1"/>
</dbReference>
<proteinExistence type="predicted"/>
<protein>
    <submittedName>
        <fullName evidence="4 5">Glycosyltransferase</fullName>
    </submittedName>
</protein>
<dbReference type="OrthoDB" id="9801573at2"/>
<dbReference type="EMBL" id="JACIEX010000031">
    <property type="protein sequence ID" value="MBB4096366.1"/>
    <property type="molecule type" value="Genomic_DNA"/>
</dbReference>
<dbReference type="Proteomes" id="UP000313390">
    <property type="component" value="Unassembled WGS sequence"/>
</dbReference>
<evidence type="ECO:0000313" key="4">
    <source>
        <dbReference type="EMBL" id="MBB4096366.1"/>
    </source>
</evidence>
<evidence type="ECO:0000259" key="3">
    <source>
        <dbReference type="Pfam" id="PF00534"/>
    </source>
</evidence>
<dbReference type="Gene3D" id="3.40.50.2000">
    <property type="entry name" value="Glycogen Phosphorylase B"/>
    <property type="match status" value="2"/>
</dbReference>
<dbReference type="CDD" id="cd03801">
    <property type="entry name" value="GT4_PimA-like"/>
    <property type="match status" value="1"/>
</dbReference>
<organism evidence="5 6">
    <name type="scientific">Brucella pecoris</name>
    <dbReference type="NCBI Taxonomy" id="867683"/>
    <lineage>
        <taxon>Bacteria</taxon>
        <taxon>Pseudomonadati</taxon>
        <taxon>Pseudomonadota</taxon>
        <taxon>Alphaproteobacteria</taxon>
        <taxon>Hyphomicrobiales</taxon>
        <taxon>Brucellaceae</taxon>
        <taxon>Brucella/Ochrobactrum group</taxon>
        <taxon>Brucella</taxon>
    </lineage>
</organism>
<keyword evidence="7" id="KW-1185">Reference proteome</keyword>
<gene>
    <name evidence="5" type="ORF">FIB18_24225</name>
    <name evidence="4" type="ORF">GGQ79_004927</name>
</gene>
<dbReference type="Proteomes" id="UP000553980">
    <property type="component" value="Unassembled WGS sequence"/>
</dbReference>
<reference evidence="5" key="2">
    <citation type="submission" date="2019-06" db="EMBL/GenBank/DDBJ databases">
        <authorList>
            <person name="Hu M."/>
        </authorList>
    </citation>
    <scope>NUCLEOTIDE SEQUENCE</scope>
    <source>
        <strain evidence="5">08RB2639</strain>
    </source>
</reference>
<dbReference type="GO" id="GO:0016757">
    <property type="term" value="F:glycosyltransferase activity"/>
    <property type="evidence" value="ECO:0007669"/>
    <property type="project" value="UniProtKB-KW"/>
</dbReference>
<accession>A0A5C5CC16</accession>
<dbReference type="AlphaFoldDB" id="A0A5C5CC16"/>
<dbReference type="SUPFAM" id="SSF53756">
    <property type="entry name" value="UDP-Glycosyltransferase/glycogen phosphorylase"/>
    <property type="match status" value="1"/>
</dbReference>
<keyword evidence="1" id="KW-0328">Glycosyltransferase</keyword>
<reference evidence="4 7" key="3">
    <citation type="submission" date="2020-08" db="EMBL/GenBank/DDBJ databases">
        <title>Genomic Encyclopedia of Type Strains, Phase IV (KMG-IV): sequencing the most valuable type-strain genomes for metagenomic binning, comparative biology and taxonomic classification.</title>
        <authorList>
            <person name="Goeker M."/>
        </authorList>
    </citation>
    <scope>NUCLEOTIDE SEQUENCE [LARGE SCALE GENOMIC DNA]</scope>
    <source>
        <strain evidence="4 7">DSM 23868</strain>
    </source>
</reference>
<feature type="domain" description="Glycosyl transferase family 1" evidence="3">
    <location>
        <begin position="231"/>
        <end position="368"/>
    </location>
</feature>
<reference evidence="5 6" key="1">
    <citation type="journal article" date="2011" name="Int. J. Syst. Evol. Microbiol.">
        <title>Ochrobactrum pecoris sp. nov., isolated from farm animals.</title>
        <authorList>
            <person name="Kampfer P."/>
            <person name="Huber B."/>
            <person name="Busse H.J."/>
            <person name="Scholz H.C."/>
            <person name="Tomaso H."/>
            <person name="Hotzel H."/>
            <person name="Melzer F."/>
        </authorList>
    </citation>
    <scope>NUCLEOTIDE SEQUENCE [LARGE SCALE GENOMIC DNA]</scope>
    <source>
        <strain evidence="5 6">08RB2639</strain>
    </source>
</reference>
<evidence type="ECO:0000256" key="1">
    <source>
        <dbReference type="ARBA" id="ARBA00022676"/>
    </source>
</evidence>
<dbReference type="EMBL" id="VEWK01000033">
    <property type="protein sequence ID" value="TNV08634.1"/>
    <property type="molecule type" value="Genomic_DNA"/>
</dbReference>
<keyword evidence="2 5" id="KW-0808">Transferase</keyword>
<dbReference type="InterPro" id="IPR001296">
    <property type="entry name" value="Glyco_trans_1"/>
</dbReference>
<evidence type="ECO:0000256" key="2">
    <source>
        <dbReference type="ARBA" id="ARBA00022679"/>
    </source>
</evidence>
<evidence type="ECO:0000313" key="5">
    <source>
        <dbReference type="EMBL" id="TNV08634.1"/>
    </source>
</evidence>
<dbReference type="RefSeq" id="WP_140023431.1">
    <property type="nucleotide sequence ID" value="NZ_JACIEX010000031.1"/>
</dbReference>